<keyword evidence="4 10" id="KW-1003">Cell membrane</keyword>
<keyword evidence="13" id="KW-1185">Reference proteome</keyword>
<sequence length="123" mass="12760">MFATIITLIVIVAIVLILVILAQNSKGGGLSSQFGGAGTSQLMGVKKTGDLLEKMTWTLAIVLIALTMSTKFMIGGANTGSEFSSPNIESAQDKSVAPALDMDASEAPAEELPVLEESTEDAE</sequence>
<evidence type="ECO:0000256" key="4">
    <source>
        <dbReference type="ARBA" id="ARBA00022475"/>
    </source>
</evidence>
<comment type="subcellular location">
    <subcellularLocation>
        <location evidence="1 10">Cell membrane</location>
        <topology evidence="1 10">Multi-pass membrane protein</topology>
    </subcellularLocation>
</comment>
<organism evidence="12 13">
    <name type="scientific">Reichenbachiella agarivorans</name>
    <dbReference type="NCBI Taxonomy" id="2979464"/>
    <lineage>
        <taxon>Bacteria</taxon>
        <taxon>Pseudomonadati</taxon>
        <taxon>Bacteroidota</taxon>
        <taxon>Cytophagia</taxon>
        <taxon>Cytophagales</taxon>
        <taxon>Reichenbachiellaceae</taxon>
        <taxon>Reichenbachiella</taxon>
    </lineage>
</organism>
<dbReference type="NCBIfam" id="TIGR00810">
    <property type="entry name" value="secG"/>
    <property type="match status" value="1"/>
</dbReference>
<comment type="similarity">
    <text evidence="2 10">Belongs to the SecG family.</text>
</comment>
<keyword evidence="3 10" id="KW-0813">Transport</keyword>
<dbReference type="Pfam" id="PF03840">
    <property type="entry name" value="SecG"/>
    <property type="match status" value="1"/>
</dbReference>
<dbReference type="PANTHER" id="PTHR34182:SF1">
    <property type="entry name" value="PROTEIN-EXPORT MEMBRANE PROTEIN SECG"/>
    <property type="match status" value="1"/>
</dbReference>
<evidence type="ECO:0000256" key="10">
    <source>
        <dbReference type="RuleBase" id="RU365087"/>
    </source>
</evidence>
<feature type="compositionally biased region" description="Polar residues" evidence="11">
    <location>
        <begin position="80"/>
        <end position="90"/>
    </location>
</feature>
<keyword evidence="9 10" id="KW-0472">Membrane</keyword>
<evidence type="ECO:0000256" key="6">
    <source>
        <dbReference type="ARBA" id="ARBA00022927"/>
    </source>
</evidence>
<evidence type="ECO:0000313" key="13">
    <source>
        <dbReference type="Proteomes" id="UP001065174"/>
    </source>
</evidence>
<comment type="function">
    <text evidence="10">Involved in protein export. Participates in an early event of protein translocation.</text>
</comment>
<feature type="transmembrane region" description="Helical" evidence="10">
    <location>
        <begin position="55"/>
        <end position="74"/>
    </location>
</feature>
<comment type="caution">
    <text evidence="10">Lacks conserved residue(s) required for the propagation of feature annotation.</text>
</comment>
<evidence type="ECO:0000256" key="11">
    <source>
        <dbReference type="SAM" id="MobiDB-lite"/>
    </source>
</evidence>
<dbReference type="Proteomes" id="UP001065174">
    <property type="component" value="Chromosome"/>
</dbReference>
<evidence type="ECO:0000256" key="9">
    <source>
        <dbReference type="ARBA" id="ARBA00023136"/>
    </source>
</evidence>
<evidence type="ECO:0000256" key="8">
    <source>
        <dbReference type="ARBA" id="ARBA00023010"/>
    </source>
</evidence>
<feature type="compositionally biased region" description="Acidic residues" evidence="11">
    <location>
        <begin position="113"/>
        <end position="123"/>
    </location>
</feature>
<keyword evidence="5 10" id="KW-0812">Transmembrane</keyword>
<keyword evidence="6 10" id="KW-0653">Protein transport</keyword>
<evidence type="ECO:0000313" key="12">
    <source>
        <dbReference type="EMBL" id="UXP31805.1"/>
    </source>
</evidence>
<accession>A0ABY6CMR2</accession>
<dbReference type="PRINTS" id="PR01651">
    <property type="entry name" value="SECGEXPORT"/>
</dbReference>
<evidence type="ECO:0000256" key="2">
    <source>
        <dbReference type="ARBA" id="ARBA00008445"/>
    </source>
</evidence>
<proteinExistence type="inferred from homology"/>
<evidence type="ECO:0000256" key="5">
    <source>
        <dbReference type="ARBA" id="ARBA00022692"/>
    </source>
</evidence>
<dbReference type="InterPro" id="IPR004692">
    <property type="entry name" value="SecG"/>
</dbReference>
<keyword evidence="8 10" id="KW-0811">Translocation</keyword>
<evidence type="ECO:0000256" key="3">
    <source>
        <dbReference type="ARBA" id="ARBA00022448"/>
    </source>
</evidence>
<name>A0ABY6CMR2_9BACT</name>
<dbReference type="PANTHER" id="PTHR34182">
    <property type="entry name" value="PROTEIN-EXPORT MEMBRANE PROTEIN SECG"/>
    <property type="match status" value="1"/>
</dbReference>
<evidence type="ECO:0000256" key="1">
    <source>
        <dbReference type="ARBA" id="ARBA00004651"/>
    </source>
</evidence>
<protein>
    <recommendedName>
        <fullName evidence="10">Protein-export membrane protein SecG</fullName>
    </recommendedName>
</protein>
<evidence type="ECO:0000256" key="7">
    <source>
        <dbReference type="ARBA" id="ARBA00022989"/>
    </source>
</evidence>
<dbReference type="RefSeq" id="WP_262309244.1">
    <property type="nucleotide sequence ID" value="NZ_CP106679.1"/>
</dbReference>
<reference evidence="12" key="1">
    <citation type="submission" date="2022-09" db="EMBL/GenBank/DDBJ databases">
        <title>Comparative genomics and taxonomic characterization of three novel marine species of genus Reichenbachiella exhibiting antioxidant and polysaccharide degradation activities.</title>
        <authorList>
            <person name="Muhammad N."/>
            <person name="Lee Y.-J."/>
            <person name="Ko J."/>
            <person name="Kim S.-G."/>
        </authorList>
    </citation>
    <scope>NUCLEOTIDE SEQUENCE</scope>
    <source>
        <strain evidence="12">BKB1-1</strain>
    </source>
</reference>
<feature type="region of interest" description="Disordered" evidence="11">
    <location>
        <begin position="80"/>
        <end position="123"/>
    </location>
</feature>
<gene>
    <name evidence="12" type="primary">secG</name>
    <name evidence="12" type="ORF">N6H18_15770</name>
</gene>
<keyword evidence="7 10" id="KW-1133">Transmembrane helix</keyword>
<dbReference type="EMBL" id="CP106679">
    <property type="protein sequence ID" value="UXP31805.1"/>
    <property type="molecule type" value="Genomic_DNA"/>
</dbReference>